<protein>
    <submittedName>
        <fullName evidence="1">OVARIAN TUMOR DOMAIN-containing deubiquitinating enzyme 10</fullName>
    </submittedName>
</protein>
<dbReference type="InterPro" id="IPR051055">
    <property type="entry name" value="PIF1_helicase"/>
</dbReference>
<evidence type="ECO:0000313" key="2">
    <source>
        <dbReference type="Proteomes" id="UP001219518"/>
    </source>
</evidence>
<dbReference type="Proteomes" id="UP001219518">
    <property type="component" value="Unassembled WGS sequence"/>
</dbReference>
<keyword evidence="2" id="KW-1185">Reference proteome</keyword>
<accession>A0AAE1I400</accession>
<sequence>MILNKRKKKLNKESTMSLSFEEFLLSMKITEKTYHLAIRSSITKPQLYLKRIPKDIYISPFSKKILKLMRSNINLQFVLDEYGAAITLINPSEEACYNVLQIPLSKSSEECIFIPTFPLKDRVRMVKSQARLEQMDENSTEIFESGLLDHYVNRPVSMEEECLAEFAAYYRYSSKRGKKGIALNNDSGFIFKRTCARIIRYRNYHYEVDPDNYIRENLMLFLPWRDEQKDILDQNMERLFTLHKTVLSEKKKQFNAFSYEALALAFSEVMARTEDNDNTECTNGAKFDFDEYKMDDTFNSADINTQFEDESSKEKVMFIAPDQKINSKTYLKN</sequence>
<dbReference type="PANTHER" id="PTHR47642">
    <property type="entry name" value="ATP-DEPENDENT DNA HELICASE"/>
    <property type="match status" value="1"/>
</dbReference>
<dbReference type="PANTHER" id="PTHR47642:SF5">
    <property type="entry name" value="ATP-DEPENDENT DNA HELICASE"/>
    <property type="match status" value="1"/>
</dbReference>
<gene>
    <name evidence="1" type="ORF">KUF71_017190</name>
</gene>
<organism evidence="1 2">
    <name type="scientific">Frankliniella fusca</name>
    <dbReference type="NCBI Taxonomy" id="407009"/>
    <lineage>
        <taxon>Eukaryota</taxon>
        <taxon>Metazoa</taxon>
        <taxon>Ecdysozoa</taxon>
        <taxon>Arthropoda</taxon>
        <taxon>Hexapoda</taxon>
        <taxon>Insecta</taxon>
        <taxon>Pterygota</taxon>
        <taxon>Neoptera</taxon>
        <taxon>Paraneoptera</taxon>
        <taxon>Thysanoptera</taxon>
        <taxon>Terebrantia</taxon>
        <taxon>Thripoidea</taxon>
        <taxon>Thripidae</taxon>
        <taxon>Frankliniella</taxon>
    </lineage>
</organism>
<reference evidence="1" key="1">
    <citation type="submission" date="2021-07" db="EMBL/GenBank/DDBJ databases">
        <authorList>
            <person name="Catto M.A."/>
            <person name="Jacobson A."/>
            <person name="Kennedy G."/>
            <person name="Labadie P."/>
            <person name="Hunt B.G."/>
            <person name="Srinivasan R."/>
        </authorList>
    </citation>
    <scope>NUCLEOTIDE SEQUENCE</scope>
    <source>
        <strain evidence="1">PL_HMW_Pooled</strain>
        <tissue evidence="1">Head</tissue>
    </source>
</reference>
<dbReference type="EMBL" id="JAHWGI010001442">
    <property type="protein sequence ID" value="KAK3933002.1"/>
    <property type="molecule type" value="Genomic_DNA"/>
</dbReference>
<name>A0AAE1I400_9NEOP</name>
<comment type="caution">
    <text evidence="1">The sequence shown here is derived from an EMBL/GenBank/DDBJ whole genome shotgun (WGS) entry which is preliminary data.</text>
</comment>
<dbReference type="AlphaFoldDB" id="A0AAE1I400"/>
<evidence type="ECO:0000313" key="1">
    <source>
        <dbReference type="EMBL" id="KAK3933002.1"/>
    </source>
</evidence>
<proteinExistence type="predicted"/>
<reference evidence="1" key="2">
    <citation type="journal article" date="2023" name="BMC Genomics">
        <title>Pest status, molecular evolution, and epigenetic factors derived from the genome assembly of Frankliniella fusca, a thysanopteran phytovirus vector.</title>
        <authorList>
            <person name="Catto M.A."/>
            <person name="Labadie P.E."/>
            <person name="Jacobson A.L."/>
            <person name="Kennedy G.G."/>
            <person name="Srinivasan R."/>
            <person name="Hunt B.G."/>
        </authorList>
    </citation>
    <scope>NUCLEOTIDE SEQUENCE</scope>
    <source>
        <strain evidence="1">PL_HMW_Pooled</strain>
    </source>
</reference>